<comment type="caution">
    <text evidence="14">The sequence shown here is derived from an EMBL/GenBank/DDBJ whole genome shotgun (WGS) entry which is preliminary data.</text>
</comment>
<evidence type="ECO:0000256" key="3">
    <source>
        <dbReference type="ARBA" id="ARBA00022729"/>
    </source>
</evidence>
<dbReference type="InterPro" id="IPR015883">
    <property type="entry name" value="Glyco_hydro_20_cat"/>
</dbReference>
<evidence type="ECO:0000313" key="14">
    <source>
        <dbReference type="EMBL" id="KHN77176.1"/>
    </source>
</evidence>
<gene>
    <name evidence="14" type="primary">hex-1</name>
    <name evidence="14" type="ORF">Tcan_03603</name>
</gene>
<dbReference type="AlphaFoldDB" id="A0A0B2V160"/>
<dbReference type="GO" id="GO:0030203">
    <property type="term" value="P:glycosaminoglycan metabolic process"/>
    <property type="evidence" value="ECO:0007669"/>
    <property type="project" value="TreeGrafter"/>
</dbReference>
<comment type="function">
    <text evidence="7">Responsible for the degradation of GM2 gangliosides, and a variety of other molecules containing terminal N-acetyl hexosamines. Degrades chitotriose.</text>
</comment>
<dbReference type="InterPro" id="IPR017853">
    <property type="entry name" value="GH"/>
</dbReference>
<comment type="similarity">
    <text evidence="2 8">Belongs to the glycosyl hydrolase 20 family.</text>
</comment>
<evidence type="ECO:0000256" key="7">
    <source>
        <dbReference type="ARBA" id="ARBA00053719"/>
    </source>
</evidence>
<evidence type="ECO:0000256" key="10">
    <source>
        <dbReference type="PIRSR" id="PIRSR001093-2"/>
    </source>
</evidence>
<evidence type="ECO:0000256" key="9">
    <source>
        <dbReference type="PIRSR" id="PIRSR001093-1"/>
    </source>
</evidence>
<keyword evidence="5" id="KW-0325">Glycoprotein</keyword>
<evidence type="ECO:0000256" key="6">
    <source>
        <dbReference type="ARBA" id="ARBA00023295"/>
    </source>
</evidence>
<dbReference type="PANTHER" id="PTHR22600">
    <property type="entry name" value="BETA-HEXOSAMINIDASE"/>
    <property type="match status" value="1"/>
</dbReference>
<dbReference type="Proteomes" id="UP000031036">
    <property type="component" value="Unassembled WGS sequence"/>
</dbReference>
<keyword evidence="3 11" id="KW-0732">Signal</keyword>
<dbReference type="OMA" id="GHDVVMC"/>
<keyword evidence="6 8" id="KW-0326">Glycosidase</keyword>
<organism evidence="14 15">
    <name type="scientific">Toxocara canis</name>
    <name type="common">Canine roundworm</name>
    <dbReference type="NCBI Taxonomy" id="6265"/>
    <lineage>
        <taxon>Eukaryota</taxon>
        <taxon>Metazoa</taxon>
        <taxon>Ecdysozoa</taxon>
        <taxon>Nematoda</taxon>
        <taxon>Chromadorea</taxon>
        <taxon>Rhabditida</taxon>
        <taxon>Spirurina</taxon>
        <taxon>Ascaridomorpha</taxon>
        <taxon>Ascaridoidea</taxon>
        <taxon>Toxocaridae</taxon>
        <taxon>Toxocara</taxon>
    </lineage>
</organism>
<dbReference type="SUPFAM" id="SSF55545">
    <property type="entry name" value="beta-N-acetylhexosaminidase-like domain"/>
    <property type="match status" value="1"/>
</dbReference>
<feature type="domain" description="Beta-hexosaminidase eukaryotic type N-terminal" evidence="13">
    <location>
        <begin position="32"/>
        <end position="144"/>
    </location>
</feature>
<evidence type="ECO:0000256" key="11">
    <source>
        <dbReference type="SAM" id="SignalP"/>
    </source>
</evidence>
<evidence type="ECO:0000256" key="2">
    <source>
        <dbReference type="ARBA" id="ARBA00006285"/>
    </source>
</evidence>
<feature type="disulfide bond" evidence="10">
    <location>
        <begin position="276"/>
        <end position="331"/>
    </location>
</feature>
<evidence type="ECO:0000259" key="12">
    <source>
        <dbReference type="Pfam" id="PF00728"/>
    </source>
</evidence>
<dbReference type="InterPro" id="IPR025705">
    <property type="entry name" value="Beta_hexosaminidase_sua/sub"/>
</dbReference>
<evidence type="ECO:0000259" key="13">
    <source>
        <dbReference type="Pfam" id="PF14845"/>
    </source>
</evidence>
<feature type="disulfide bond" evidence="10">
    <location>
        <begin position="61"/>
        <end position="104"/>
    </location>
</feature>
<feature type="disulfide bond" evidence="10">
    <location>
        <begin position="511"/>
        <end position="529"/>
    </location>
</feature>
<dbReference type="EMBL" id="JPKZ01002354">
    <property type="protein sequence ID" value="KHN77176.1"/>
    <property type="molecule type" value="Genomic_DNA"/>
</dbReference>
<dbReference type="GO" id="GO:0016020">
    <property type="term" value="C:membrane"/>
    <property type="evidence" value="ECO:0007669"/>
    <property type="project" value="TreeGrafter"/>
</dbReference>
<name>A0A0B2V160_TOXCA</name>
<dbReference type="FunFam" id="3.20.20.80:FF:000063">
    <property type="entry name" value="Beta-hexosaminidase"/>
    <property type="match status" value="1"/>
</dbReference>
<sequence>MPRAVLIFCFLYLASHCKCAWPDPYVKTHGEIWPLPQQIERKETVWSFDPKKFAIRSASKCDIIVEAIKRYTARLLTMRGYEHQPDISFQDPLSSLEVVVEGECPQGVPQLGMDESYKLNVTSSDAVLRAAEVWGALRGLESFSHLVYYNVSQGHMIRSTIIKDFPRFPHRGVLLDTSRHFLSVNAIKANIELMSQNKFNVFHWHIVDNEAFPYASEAIPSLSDGAYTCNHKYSLEQIKDIVAYARLRGVRVVAEFDTPGHMQSWGKGMQSLLTRCFDSEGRETFDRSLIDPTNEDTWDVLLALFEEVFAVFPENYVHLGGDETEFWIPDCWEHNKNITTFMSLYGLKSARDLEQWYFSKLINMLNAPHREIRKRFIVWQEVLDMDIEVANAIAHVWKGGSTAEQMQEMADVTSKGHYALLSACWYLDYIHTAADWFDYYKCDPQEFNGSSTQKNLVLGGEATLWGEWVDESNVISRLWPRASAVAERLWSDKEQTKDPSKAWHRLYEMQCRMASRGYPVQPAYGPGFCDFEYHAALPV</sequence>
<feature type="chain" id="PRO_5002076759" description="Beta-hexosaminidase" evidence="11">
    <location>
        <begin position="20"/>
        <end position="539"/>
    </location>
</feature>
<dbReference type="SUPFAM" id="SSF51445">
    <property type="entry name" value="(Trans)glycosidases"/>
    <property type="match status" value="1"/>
</dbReference>
<dbReference type="InterPro" id="IPR029019">
    <property type="entry name" value="HEX_eukaryotic_N"/>
</dbReference>
<feature type="domain" description="Glycoside hydrolase family 20 catalytic" evidence="12">
    <location>
        <begin position="168"/>
        <end position="492"/>
    </location>
</feature>
<dbReference type="Pfam" id="PF14845">
    <property type="entry name" value="Glycohydro_20b2"/>
    <property type="match status" value="1"/>
</dbReference>
<dbReference type="GO" id="GO:0005764">
    <property type="term" value="C:lysosome"/>
    <property type="evidence" value="ECO:0007669"/>
    <property type="project" value="TreeGrafter"/>
</dbReference>
<dbReference type="Pfam" id="PF00728">
    <property type="entry name" value="Glyco_hydro_20"/>
    <property type="match status" value="1"/>
</dbReference>
<comment type="catalytic activity">
    <reaction evidence="1 8">
        <text>Hydrolysis of terminal non-reducing N-acetyl-D-hexosamine residues in N-acetyl-beta-D-hexosaminides.</text>
        <dbReference type="EC" id="3.2.1.52"/>
    </reaction>
</comment>
<dbReference type="Gene3D" id="3.30.379.10">
    <property type="entry name" value="Chitobiase/beta-hexosaminidase domain 2-like"/>
    <property type="match status" value="1"/>
</dbReference>
<dbReference type="PANTHER" id="PTHR22600:SF21">
    <property type="entry name" value="BETA-HEXOSAMINIDASE A"/>
    <property type="match status" value="1"/>
</dbReference>
<proteinExistence type="inferred from homology"/>
<dbReference type="InterPro" id="IPR029018">
    <property type="entry name" value="Hex-like_dom2"/>
</dbReference>
<accession>A0A0B2V160</accession>
<dbReference type="EC" id="3.2.1.52" evidence="8"/>
<keyword evidence="15" id="KW-1185">Reference proteome</keyword>
<dbReference type="GO" id="GO:0005975">
    <property type="term" value="P:carbohydrate metabolic process"/>
    <property type="evidence" value="ECO:0007669"/>
    <property type="project" value="InterPro"/>
</dbReference>
<evidence type="ECO:0000256" key="8">
    <source>
        <dbReference type="PIRNR" id="PIRNR001093"/>
    </source>
</evidence>
<dbReference type="GO" id="GO:0004563">
    <property type="term" value="F:beta-N-acetylhexosaminidase activity"/>
    <property type="evidence" value="ECO:0007669"/>
    <property type="project" value="UniProtKB-EC"/>
</dbReference>
<dbReference type="PRINTS" id="PR00738">
    <property type="entry name" value="GLHYDRLASE20"/>
</dbReference>
<evidence type="ECO:0000256" key="1">
    <source>
        <dbReference type="ARBA" id="ARBA00001231"/>
    </source>
</evidence>
<dbReference type="Gene3D" id="3.20.20.80">
    <property type="entry name" value="Glycosidases"/>
    <property type="match status" value="1"/>
</dbReference>
<feature type="active site" description="Proton donor" evidence="9">
    <location>
        <position position="323"/>
    </location>
</feature>
<protein>
    <recommendedName>
        <fullName evidence="8">Beta-hexosaminidase</fullName>
        <ecNumber evidence="8">3.2.1.52</ecNumber>
    </recommendedName>
</protein>
<feature type="signal peptide" evidence="11">
    <location>
        <begin position="1"/>
        <end position="19"/>
    </location>
</feature>
<keyword evidence="10" id="KW-1015">Disulfide bond</keyword>
<reference evidence="14 15" key="1">
    <citation type="submission" date="2014-11" db="EMBL/GenBank/DDBJ databases">
        <title>Genetic blueprint of the zoonotic pathogen Toxocara canis.</title>
        <authorList>
            <person name="Zhu X.-Q."/>
            <person name="Korhonen P.K."/>
            <person name="Cai H."/>
            <person name="Young N.D."/>
            <person name="Nejsum P."/>
            <person name="von Samson-Himmelstjerna G."/>
            <person name="Boag P.R."/>
            <person name="Tan P."/>
            <person name="Li Q."/>
            <person name="Min J."/>
            <person name="Yang Y."/>
            <person name="Wang X."/>
            <person name="Fang X."/>
            <person name="Hall R.S."/>
            <person name="Hofmann A."/>
            <person name="Sternberg P.W."/>
            <person name="Jex A.R."/>
            <person name="Gasser R.B."/>
        </authorList>
    </citation>
    <scope>NUCLEOTIDE SEQUENCE [LARGE SCALE GENOMIC DNA]</scope>
    <source>
        <strain evidence="14">PN_DK_2014</strain>
    </source>
</reference>
<evidence type="ECO:0000256" key="4">
    <source>
        <dbReference type="ARBA" id="ARBA00022801"/>
    </source>
</evidence>
<dbReference type="PIRSF" id="PIRSF001093">
    <property type="entry name" value="B-hxosamndse_ab_euk"/>
    <property type="match status" value="1"/>
</dbReference>
<dbReference type="STRING" id="6265.A0A0B2V160"/>
<evidence type="ECO:0000313" key="15">
    <source>
        <dbReference type="Proteomes" id="UP000031036"/>
    </source>
</evidence>
<dbReference type="GO" id="GO:0006689">
    <property type="term" value="P:ganglioside catabolic process"/>
    <property type="evidence" value="ECO:0007669"/>
    <property type="project" value="TreeGrafter"/>
</dbReference>
<dbReference type="OrthoDB" id="428480at2759"/>
<evidence type="ECO:0000256" key="5">
    <source>
        <dbReference type="ARBA" id="ARBA00023180"/>
    </source>
</evidence>
<keyword evidence="4 8" id="KW-0378">Hydrolase</keyword>